<dbReference type="Pfam" id="PF00096">
    <property type="entry name" value="zf-C2H2"/>
    <property type="match status" value="7"/>
</dbReference>
<evidence type="ECO:0000256" key="12">
    <source>
        <dbReference type="SAM" id="MobiDB-lite"/>
    </source>
</evidence>
<keyword evidence="7" id="KW-0805">Transcription regulation</keyword>
<evidence type="ECO:0000256" key="6">
    <source>
        <dbReference type="ARBA" id="ARBA00022833"/>
    </source>
</evidence>
<dbReference type="GO" id="GO:0003677">
    <property type="term" value="F:DNA binding"/>
    <property type="evidence" value="ECO:0007669"/>
    <property type="project" value="UniProtKB-KW"/>
</dbReference>
<feature type="compositionally biased region" description="Low complexity" evidence="12">
    <location>
        <begin position="519"/>
        <end position="534"/>
    </location>
</feature>
<dbReference type="CDD" id="cd11657">
    <property type="entry name" value="TIN2_N"/>
    <property type="match status" value="1"/>
</dbReference>
<evidence type="ECO:0000256" key="2">
    <source>
        <dbReference type="ARBA" id="ARBA00006991"/>
    </source>
</evidence>
<keyword evidence="8" id="KW-0238">DNA-binding</keyword>
<proteinExistence type="inferred from homology"/>
<comment type="caution">
    <text evidence="14">The sequence shown here is derived from an EMBL/GenBank/DDBJ whole genome shotgun (WGS) entry which is preliminary data.</text>
</comment>
<organism evidence="14 15">
    <name type="scientific">Umbra pygmaea</name>
    <name type="common">Eastern mudminnow</name>
    <dbReference type="NCBI Taxonomy" id="75934"/>
    <lineage>
        <taxon>Eukaryota</taxon>
        <taxon>Metazoa</taxon>
        <taxon>Chordata</taxon>
        <taxon>Craniata</taxon>
        <taxon>Vertebrata</taxon>
        <taxon>Euteleostomi</taxon>
        <taxon>Actinopterygii</taxon>
        <taxon>Neopterygii</taxon>
        <taxon>Teleostei</taxon>
        <taxon>Protacanthopterygii</taxon>
        <taxon>Esociformes</taxon>
        <taxon>Umbridae</taxon>
        <taxon>Umbra</taxon>
    </lineage>
</organism>
<evidence type="ECO:0000256" key="1">
    <source>
        <dbReference type="ARBA" id="ARBA00004123"/>
    </source>
</evidence>
<feature type="domain" description="C2H2-type" evidence="13">
    <location>
        <begin position="895"/>
        <end position="922"/>
    </location>
</feature>
<protein>
    <recommendedName>
        <fullName evidence="13">C2H2-type domain-containing protein</fullName>
    </recommendedName>
</protein>
<dbReference type="FunFam" id="3.30.160.60:FF:000100">
    <property type="entry name" value="Zinc finger 45-like"/>
    <property type="match status" value="2"/>
</dbReference>
<dbReference type="GO" id="GO:0005634">
    <property type="term" value="C:nucleus"/>
    <property type="evidence" value="ECO:0007669"/>
    <property type="project" value="UniProtKB-SubCell"/>
</dbReference>
<dbReference type="Pfam" id="PF14973">
    <property type="entry name" value="TINF2_N"/>
    <property type="match status" value="1"/>
</dbReference>
<feature type="domain" description="C2H2-type" evidence="13">
    <location>
        <begin position="811"/>
        <end position="838"/>
    </location>
</feature>
<dbReference type="FunFam" id="3.30.160.60:FF:001156">
    <property type="entry name" value="Zinc finger protein 407"/>
    <property type="match status" value="1"/>
</dbReference>
<reference evidence="14 15" key="1">
    <citation type="submission" date="2024-06" db="EMBL/GenBank/DDBJ databases">
        <authorList>
            <person name="Pan Q."/>
            <person name="Wen M."/>
            <person name="Jouanno E."/>
            <person name="Zahm M."/>
            <person name="Klopp C."/>
            <person name="Cabau C."/>
            <person name="Louis A."/>
            <person name="Berthelot C."/>
            <person name="Parey E."/>
            <person name="Roest Crollius H."/>
            <person name="Montfort J."/>
            <person name="Robinson-Rechavi M."/>
            <person name="Bouchez O."/>
            <person name="Lampietro C."/>
            <person name="Lopez Roques C."/>
            <person name="Donnadieu C."/>
            <person name="Postlethwait J."/>
            <person name="Bobe J."/>
            <person name="Verreycken H."/>
            <person name="Guiguen Y."/>
        </authorList>
    </citation>
    <scope>NUCLEOTIDE SEQUENCE [LARGE SCALE GENOMIC DNA]</scope>
    <source>
        <strain evidence="14">Up_M1</strain>
        <tissue evidence="14">Testis</tissue>
    </source>
</reference>
<feature type="domain" description="C2H2-type" evidence="13">
    <location>
        <begin position="783"/>
        <end position="810"/>
    </location>
</feature>
<feature type="domain" description="C2H2-type" evidence="13">
    <location>
        <begin position="699"/>
        <end position="726"/>
    </location>
</feature>
<dbReference type="PROSITE" id="PS50157">
    <property type="entry name" value="ZINC_FINGER_C2H2_2"/>
    <property type="match status" value="14"/>
</dbReference>
<feature type="domain" description="C2H2-type" evidence="13">
    <location>
        <begin position="555"/>
        <end position="582"/>
    </location>
</feature>
<dbReference type="InterPro" id="IPR036236">
    <property type="entry name" value="Znf_C2H2_sf"/>
</dbReference>
<dbReference type="PANTHER" id="PTHR24381:SF393">
    <property type="entry name" value="CHROMATIN-LINKED ADAPTOR FOR MSL PROTEINS, ISOFORM B"/>
    <property type="match status" value="1"/>
</dbReference>
<keyword evidence="6" id="KW-0862">Zinc</keyword>
<dbReference type="FunFam" id="3.30.160.60:FF:000139">
    <property type="entry name" value="zinc finger protein 1 homolog"/>
    <property type="match status" value="1"/>
</dbReference>
<evidence type="ECO:0000256" key="11">
    <source>
        <dbReference type="PROSITE-ProRule" id="PRU00042"/>
    </source>
</evidence>
<evidence type="ECO:0000256" key="7">
    <source>
        <dbReference type="ARBA" id="ARBA00023015"/>
    </source>
</evidence>
<dbReference type="FunFam" id="3.30.160.60:FF:000630">
    <property type="entry name" value="Zinc finger protein 180"/>
    <property type="match status" value="1"/>
</dbReference>
<evidence type="ECO:0000259" key="13">
    <source>
        <dbReference type="PROSITE" id="PS50157"/>
    </source>
</evidence>
<dbReference type="FunFam" id="3.30.160.60:FF:000145">
    <property type="entry name" value="Zinc finger protein 574"/>
    <property type="match status" value="1"/>
</dbReference>
<evidence type="ECO:0000256" key="9">
    <source>
        <dbReference type="ARBA" id="ARBA00023163"/>
    </source>
</evidence>
<feature type="domain" description="C2H2-type" evidence="13">
    <location>
        <begin position="612"/>
        <end position="640"/>
    </location>
</feature>
<gene>
    <name evidence="14" type="ORF">UPYG_G00350050</name>
</gene>
<keyword evidence="15" id="KW-1185">Reference proteome</keyword>
<evidence type="ECO:0000313" key="15">
    <source>
        <dbReference type="Proteomes" id="UP001557470"/>
    </source>
</evidence>
<feature type="domain" description="C2H2-type" evidence="13">
    <location>
        <begin position="583"/>
        <end position="610"/>
    </location>
</feature>
<feature type="compositionally biased region" description="Basic and acidic residues" evidence="12">
    <location>
        <begin position="445"/>
        <end position="461"/>
    </location>
</feature>
<dbReference type="GO" id="GO:0008270">
    <property type="term" value="F:zinc ion binding"/>
    <property type="evidence" value="ECO:0007669"/>
    <property type="project" value="UniProtKB-KW"/>
</dbReference>
<keyword evidence="10" id="KW-0539">Nucleus</keyword>
<dbReference type="SMART" id="SM00355">
    <property type="entry name" value="ZnF_C2H2"/>
    <property type="match status" value="15"/>
</dbReference>
<dbReference type="Pfam" id="PF13912">
    <property type="entry name" value="zf-C2H2_6"/>
    <property type="match status" value="2"/>
</dbReference>
<keyword evidence="4" id="KW-0677">Repeat</keyword>
<feature type="domain" description="C2H2-type" evidence="13">
    <location>
        <begin position="727"/>
        <end position="754"/>
    </location>
</feature>
<dbReference type="AlphaFoldDB" id="A0ABD0VY77"/>
<feature type="domain" description="C2H2-type" evidence="13">
    <location>
        <begin position="839"/>
        <end position="866"/>
    </location>
</feature>
<evidence type="ECO:0000256" key="10">
    <source>
        <dbReference type="ARBA" id="ARBA00023242"/>
    </source>
</evidence>
<accession>A0ABD0VY77</accession>
<evidence type="ECO:0000256" key="8">
    <source>
        <dbReference type="ARBA" id="ARBA00023125"/>
    </source>
</evidence>
<evidence type="ECO:0000256" key="5">
    <source>
        <dbReference type="ARBA" id="ARBA00022771"/>
    </source>
</evidence>
<evidence type="ECO:0000256" key="3">
    <source>
        <dbReference type="ARBA" id="ARBA00022723"/>
    </source>
</evidence>
<feature type="domain" description="C2H2-type" evidence="13">
    <location>
        <begin position="923"/>
        <end position="945"/>
    </location>
</feature>
<dbReference type="FunFam" id="3.30.160.60:FF:000193">
    <property type="entry name" value="Zinc finger protein 300"/>
    <property type="match status" value="1"/>
</dbReference>
<dbReference type="FunFam" id="3.30.160.60:FF:000690">
    <property type="entry name" value="Zinc finger protein 354C"/>
    <property type="match status" value="1"/>
</dbReference>
<dbReference type="Proteomes" id="UP001557470">
    <property type="component" value="Unassembled WGS sequence"/>
</dbReference>
<comment type="similarity">
    <text evidence="2">Belongs to the krueppel C2H2-type zinc-finger protein family.</text>
</comment>
<evidence type="ECO:0000313" key="14">
    <source>
        <dbReference type="EMBL" id="KAL0963124.1"/>
    </source>
</evidence>
<dbReference type="PANTHER" id="PTHR24381">
    <property type="entry name" value="ZINC FINGER PROTEIN"/>
    <property type="match status" value="1"/>
</dbReference>
<feature type="domain" description="C2H2-type" evidence="13">
    <location>
        <begin position="643"/>
        <end position="670"/>
    </location>
</feature>
<feature type="region of interest" description="Disordered" evidence="12">
    <location>
        <begin position="519"/>
        <end position="550"/>
    </location>
</feature>
<feature type="domain" description="C2H2-type" evidence="13">
    <location>
        <begin position="867"/>
        <end position="894"/>
    </location>
</feature>
<feature type="domain" description="C2H2-type" evidence="13">
    <location>
        <begin position="755"/>
        <end position="782"/>
    </location>
</feature>
<dbReference type="FunFam" id="3.30.160.60:FF:002343">
    <property type="entry name" value="Zinc finger protein 33A"/>
    <property type="match status" value="2"/>
</dbReference>
<comment type="subcellular location">
    <subcellularLocation>
        <location evidence="1">Nucleus</location>
    </subcellularLocation>
</comment>
<sequence>MLRRLLKNNILRLRKRLSKSITMDICGLPKDINDPVLGLTSLCLPVLPLRMLSAAMWQVAKESDVMHYEKLIEFVTLVTEAIPDLLSHRHKAQLLLGLKARLVLELCRGSTEPQIIQPYLDRMPTVSPGNTGYRDAEVDASESNFVMLVQSLLKDPVEKDCFFQEVFPEQYGLNYDTALQTLTWEFLSKLEHLFPVPDLKQTATWLSTAPSVLEECVQSSTPENLNLILEHHKSCGHFEVPTAVSTSLGNHILSTLSTPKMVVSKGPTTFVIGTESAHESSAMLGPVSIEDTDAVVVTVYTEVEVGTTELKEDTVETINEEYAQLNSSQMREEVVELKAEDRAEFGFVGEELSAAEEEGDSVKSEKADEAAHICEDNGTESEAVALQAVQEVTTVKCVESEAGQSGLNQEGKGTIHMVTIQSQQPASSTVRRSTRLQSKTPRNWRRGDNSHQKEQTEKRNNSEALSMEHVILTSGREAGESDKESHLTCPKCPYHCLERKTLRLHMHSDHMEDYNLSNVSENESTEVSPNNTENPNAQTAHSGTAAEEKGYKKSHTCATCGRTFTRSSDVRRHQLTHTGERPFHCSQCDRTFQHSWDLAKHEKKHVGTSISFPCQQCGTTFANLRSLTAHHRSSHPGESDLPHLCSICGQSFPFSDDLLWHRKCHGASRQHICQQCGECFDSLLARSQHRQTHLVKRQFKCPHCDKSYTRKADVKRHMFTHTGERPHQCNQCGKCFSLFFLLKKHQTVHMGERPFQCSHCPKRFTLISILSRHERMHTGERPFLCCQCGKSFLSQGELSKHNRSHTDERPYACTQCEKRFKSKKAQQEHIISHTGVRPYPCSFCGKGFTKPYALTRHRLIHTGERPFPCAHCGKTFLTPSEVQLHTRIHTGERPYPCPECQLKFRSSSELARHKRIHTWVQTFTCNQCVMSFPTAAKLKKHMEIH</sequence>
<feature type="compositionally biased region" description="Polar residues" evidence="12">
    <location>
        <begin position="420"/>
        <end position="441"/>
    </location>
</feature>
<keyword evidence="9" id="KW-0804">Transcription</keyword>
<dbReference type="EMBL" id="JAGEUA010000011">
    <property type="protein sequence ID" value="KAL0963124.1"/>
    <property type="molecule type" value="Genomic_DNA"/>
</dbReference>
<dbReference type="Gene3D" id="3.30.160.60">
    <property type="entry name" value="Classic Zinc Finger"/>
    <property type="match status" value="11"/>
</dbReference>
<keyword evidence="5 11" id="KW-0863">Zinc-finger</keyword>
<dbReference type="SUPFAM" id="SSF57667">
    <property type="entry name" value="beta-beta-alpha zinc fingers"/>
    <property type="match status" value="7"/>
</dbReference>
<dbReference type="PROSITE" id="PS00028">
    <property type="entry name" value="ZINC_FINGER_C2H2_1"/>
    <property type="match status" value="14"/>
</dbReference>
<dbReference type="InterPro" id="IPR013087">
    <property type="entry name" value="Znf_C2H2_type"/>
</dbReference>
<evidence type="ECO:0000256" key="4">
    <source>
        <dbReference type="ARBA" id="ARBA00022737"/>
    </source>
</evidence>
<keyword evidence="3" id="KW-0479">Metal-binding</keyword>
<feature type="region of interest" description="Disordered" evidence="12">
    <location>
        <begin position="420"/>
        <end position="465"/>
    </location>
</feature>
<dbReference type="InterPro" id="IPR029400">
    <property type="entry name" value="TINF2_N"/>
</dbReference>
<feature type="domain" description="C2H2-type" evidence="13">
    <location>
        <begin position="671"/>
        <end position="698"/>
    </location>
</feature>
<name>A0ABD0VY77_UMBPY</name>